<dbReference type="Proteomes" id="UP000012174">
    <property type="component" value="Unassembled WGS sequence"/>
</dbReference>
<dbReference type="KEGG" id="ela:UCREL1_4666"/>
<proteinExistence type="predicted"/>
<evidence type="ECO:0000256" key="1">
    <source>
        <dbReference type="SAM" id="SignalP"/>
    </source>
</evidence>
<dbReference type="AlphaFoldDB" id="M7TEG6"/>
<dbReference type="InterPro" id="IPR011042">
    <property type="entry name" value="6-blade_b-propeller_TolB-like"/>
</dbReference>
<dbReference type="eggNOG" id="ENOG502S00D">
    <property type="taxonomic scope" value="Eukaryota"/>
</dbReference>
<accession>M7TEG6</accession>
<evidence type="ECO:0000313" key="2">
    <source>
        <dbReference type="EMBL" id="EMR68321.1"/>
    </source>
</evidence>
<keyword evidence="1" id="KW-0732">Signal</keyword>
<dbReference type="InterPro" id="IPR052998">
    <property type="entry name" value="Hetero-Diels-Alderase-like"/>
</dbReference>
<keyword evidence="3" id="KW-1185">Reference proteome</keyword>
<sequence length="349" mass="36475">MLTKTFAKFLATIAVLGTTTTAAPFLAPRTDSQHDLRHKTIAQLNNTGTWFENVISQRNGDLLITMMAPNASIYRLRNPASPHPELSLVHTVPDADGLLGIAETGPDTVVVAGSRFEAPASPTPGTMAVWEVKVGPEPSTARKIVDIPEAGMLNGVAWVPGRQQATAVLIADSAQGVIYRVDVATGAYEIVVDAPETKLVSGSAFEAGANGAKVRGGYLYWSNSNLVAFYRVEIDARGYPAPGAGIEQVATAANAATIVDDFAFDQRGDIWSTTNLDYTLVKVAPGGSAFVVLGGPGQLVMAGNAAAAFGQTPADKHILYVVTDGALASPVNGTIIEPAKVVAVDTRYS</sequence>
<feature type="chain" id="PRO_5004085781" evidence="1">
    <location>
        <begin position="23"/>
        <end position="349"/>
    </location>
</feature>
<feature type="signal peptide" evidence="1">
    <location>
        <begin position="1"/>
        <end position="22"/>
    </location>
</feature>
<dbReference type="PANTHER" id="PTHR42060">
    <property type="entry name" value="NHL REPEAT-CONTAINING PROTEIN-RELATED"/>
    <property type="match status" value="1"/>
</dbReference>
<dbReference type="EMBL" id="KB706258">
    <property type="protein sequence ID" value="EMR68321.1"/>
    <property type="molecule type" value="Genomic_DNA"/>
</dbReference>
<dbReference type="OMA" id="HSHADIP"/>
<dbReference type="PANTHER" id="PTHR42060:SF1">
    <property type="entry name" value="NHL REPEAT-CONTAINING PROTEIN"/>
    <property type="match status" value="1"/>
</dbReference>
<dbReference type="SUPFAM" id="SSF63829">
    <property type="entry name" value="Calcium-dependent phosphotriesterase"/>
    <property type="match status" value="1"/>
</dbReference>
<name>M7TEG6_EUTLA</name>
<dbReference type="OrthoDB" id="5233393at2759"/>
<gene>
    <name evidence="2" type="ORF">UCREL1_4666</name>
</gene>
<dbReference type="Gene3D" id="2.120.10.30">
    <property type="entry name" value="TolB, C-terminal domain"/>
    <property type="match status" value="1"/>
</dbReference>
<dbReference type="HOGENOM" id="CLU_052989_0_0_1"/>
<evidence type="ECO:0000313" key="3">
    <source>
        <dbReference type="Proteomes" id="UP000012174"/>
    </source>
</evidence>
<protein>
    <submittedName>
        <fullName evidence="2">Putative quinoprotein amine dehydrogenase beta chain-like protein</fullName>
    </submittedName>
</protein>
<organism evidence="2 3">
    <name type="scientific">Eutypa lata (strain UCR-EL1)</name>
    <name type="common">Grapevine dieback disease fungus</name>
    <name type="synonym">Eutypa armeniacae</name>
    <dbReference type="NCBI Taxonomy" id="1287681"/>
    <lineage>
        <taxon>Eukaryota</taxon>
        <taxon>Fungi</taxon>
        <taxon>Dikarya</taxon>
        <taxon>Ascomycota</taxon>
        <taxon>Pezizomycotina</taxon>
        <taxon>Sordariomycetes</taxon>
        <taxon>Xylariomycetidae</taxon>
        <taxon>Xylariales</taxon>
        <taxon>Diatrypaceae</taxon>
        <taxon>Eutypa</taxon>
    </lineage>
</organism>
<reference evidence="3" key="1">
    <citation type="journal article" date="2013" name="Genome Announc.">
        <title>Draft genome sequence of the grapevine dieback fungus Eutypa lata UCR-EL1.</title>
        <authorList>
            <person name="Blanco-Ulate B."/>
            <person name="Rolshausen P.E."/>
            <person name="Cantu D."/>
        </authorList>
    </citation>
    <scope>NUCLEOTIDE SEQUENCE [LARGE SCALE GENOMIC DNA]</scope>
    <source>
        <strain evidence="3">UCR-EL1</strain>
    </source>
</reference>